<dbReference type="SMART" id="SM00034">
    <property type="entry name" value="CLECT"/>
    <property type="match status" value="1"/>
</dbReference>
<gene>
    <name evidence="4" type="ORF">O3P69_014916</name>
</gene>
<feature type="domain" description="C-type lectin" evidence="3">
    <location>
        <begin position="840"/>
        <end position="973"/>
    </location>
</feature>
<dbReference type="InterPro" id="IPR016186">
    <property type="entry name" value="C-type_lectin-like/link_sf"/>
</dbReference>
<dbReference type="InterPro" id="IPR016187">
    <property type="entry name" value="CTDL_fold"/>
</dbReference>
<sequence length="984" mass="109347">MLVRVLLGLLAVARGTPWVSSEPLLPVPIPIPFQTPSSSASSNYGIPRSDYTALQHGISSSTSIANDFLSSIIRFGLSIHDAARATFGYGDSTSSGYGYEAPNTGYVPPASEYGTPAYEYKPPASEYGTPAYEYKPPADEYKPPVSEYVTPTDEYKPPISEYVTPTDEYKPPVSEYVTPTDEYKPPVSEYVTPTDEYKPPVSEYVTPTDEYKPPVSEYVTPTDEYKPPVSEYVTPTDEYKPPVSEYVTPTDEYKLPGSEYVTPANEYEPSTYDYSPPAEKYGTPETEYDPPKNEYGTPENGYKPPKSEYGLPSNGYLPPPNEYKPPEDEYGSPEDEYVPTENYYVPPKTQYSSPDNEHDEHGPSGNEYVPPEDEYVPPKTEYVTPENEYAVPDNEYGVPENEEKDDSDHYIAIITYPDTPAPTYIIPVDDYKEPINDYQEHSEGPSVTVEEAQLIGQSKFTTGHVIPLTSQQVYTDSTTPSSAYTTPATNYSPALKHATSPPSYTTSAPSYTTSKPSYTTSVPTYTTKAPSYTSTNSYTTPMPSYTTKSHYNSAFPKRNPFSTSPHYAKDSTLTSSTHFSFPNNKGHGTRPTGHSNIAIIFGEPLRELRPNFNNLKVSRQSRYRGDLRSPATSLFLNVSPHRSGLRKRKTTLPERPRVAVSQSSSTVNGFRPIITTTLRPTSAGFRLPNVNHLRHSGSTPTPPTVTYDRTTEEASDQLSRPRHNLTLSHPSSTLQPHRTTTGGHSFTTPHSPLLRIVLGNPQLHLPRDIVSKAPPHNQNRNAAPIRPGHGINQPTHPAHGVQVFHKGVPDVRVQIPAHTPVHTPVHTTPAPHSAQVHGTYGKSQYHFSWKALPGQVFTWNKGDEYCTSLGPGWELVSLELPDENFYISQVVAKENVKYIWLGGFREPGSRFFVWLSGGGFKGYNWSSTGGRGVPQPDNREGNEYYIALLNNFYKDGIKWHDIANSHEKPVICERRNPGPHNAHV</sequence>
<dbReference type="CDD" id="cd00037">
    <property type="entry name" value="CLECT"/>
    <property type="match status" value="1"/>
</dbReference>
<evidence type="ECO:0000313" key="4">
    <source>
        <dbReference type="EMBL" id="KAK8392803.1"/>
    </source>
</evidence>
<evidence type="ECO:0000313" key="5">
    <source>
        <dbReference type="Proteomes" id="UP001487740"/>
    </source>
</evidence>
<feature type="region of interest" description="Disordered" evidence="1">
    <location>
        <begin position="640"/>
        <end position="664"/>
    </location>
</feature>
<feature type="compositionally biased region" description="Low complexity" evidence="1">
    <location>
        <begin position="499"/>
        <end position="520"/>
    </location>
</feature>
<name>A0AAW0TYE7_SCYPA</name>
<dbReference type="Pfam" id="PF00059">
    <property type="entry name" value="Lectin_C"/>
    <property type="match status" value="1"/>
</dbReference>
<dbReference type="Gene3D" id="3.10.100.10">
    <property type="entry name" value="Mannose-Binding Protein A, subunit A"/>
    <property type="match status" value="1"/>
</dbReference>
<accession>A0AAW0TYE7</accession>
<protein>
    <recommendedName>
        <fullName evidence="3">C-type lectin domain-containing protein</fullName>
    </recommendedName>
</protein>
<dbReference type="InterPro" id="IPR001304">
    <property type="entry name" value="C-type_lectin-like"/>
</dbReference>
<feature type="region of interest" description="Disordered" evidence="1">
    <location>
        <begin position="685"/>
        <end position="748"/>
    </location>
</feature>
<comment type="caution">
    <text evidence="4">The sequence shown here is derived from an EMBL/GenBank/DDBJ whole genome shotgun (WGS) entry which is preliminary data.</text>
</comment>
<feature type="signal peptide" evidence="2">
    <location>
        <begin position="1"/>
        <end position="21"/>
    </location>
</feature>
<evidence type="ECO:0000256" key="1">
    <source>
        <dbReference type="SAM" id="MobiDB-lite"/>
    </source>
</evidence>
<reference evidence="4 5" key="1">
    <citation type="submission" date="2023-03" db="EMBL/GenBank/DDBJ databases">
        <title>High-quality genome of Scylla paramamosain provides insights in environmental adaptation.</title>
        <authorList>
            <person name="Zhang L."/>
        </authorList>
    </citation>
    <scope>NUCLEOTIDE SEQUENCE [LARGE SCALE GENOMIC DNA]</scope>
    <source>
        <strain evidence="4">LZ_2023a</strain>
        <tissue evidence="4">Muscle</tissue>
    </source>
</reference>
<dbReference type="PANTHER" id="PTHR21407">
    <property type="entry name" value="RE43931P-RELATED"/>
    <property type="match status" value="1"/>
</dbReference>
<organism evidence="4 5">
    <name type="scientific">Scylla paramamosain</name>
    <name type="common">Mud crab</name>
    <dbReference type="NCBI Taxonomy" id="85552"/>
    <lineage>
        <taxon>Eukaryota</taxon>
        <taxon>Metazoa</taxon>
        <taxon>Ecdysozoa</taxon>
        <taxon>Arthropoda</taxon>
        <taxon>Crustacea</taxon>
        <taxon>Multicrustacea</taxon>
        <taxon>Malacostraca</taxon>
        <taxon>Eumalacostraca</taxon>
        <taxon>Eucarida</taxon>
        <taxon>Decapoda</taxon>
        <taxon>Pleocyemata</taxon>
        <taxon>Brachyura</taxon>
        <taxon>Eubrachyura</taxon>
        <taxon>Portunoidea</taxon>
        <taxon>Portunidae</taxon>
        <taxon>Portuninae</taxon>
        <taxon>Scylla</taxon>
    </lineage>
</organism>
<evidence type="ECO:0000256" key="2">
    <source>
        <dbReference type="SAM" id="SignalP"/>
    </source>
</evidence>
<proteinExistence type="predicted"/>
<feature type="region of interest" description="Disordered" evidence="1">
    <location>
        <begin position="563"/>
        <end position="593"/>
    </location>
</feature>
<dbReference type="PROSITE" id="PS50041">
    <property type="entry name" value="C_TYPE_LECTIN_2"/>
    <property type="match status" value="1"/>
</dbReference>
<feature type="region of interest" description="Disordered" evidence="1">
    <location>
        <begin position="147"/>
        <end position="374"/>
    </location>
</feature>
<dbReference type="EMBL" id="JARAKH010000022">
    <property type="protein sequence ID" value="KAK8392803.1"/>
    <property type="molecule type" value="Genomic_DNA"/>
</dbReference>
<feature type="compositionally biased region" description="Polar residues" evidence="1">
    <location>
        <begin position="725"/>
        <end position="748"/>
    </location>
</feature>
<keyword evidence="2" id="KW-0732">Signal</keyword>
<feature type="region of interest" description="Disordered" evidence="1">
    <location>
        <begin position="495"/>
        <end position="520"/>
    </location>
</feature>
<dbReference type="AlphaFoldDB" id="A0AAW0TYE7"/>
<evidence type="ECO:0000259" key="3">
    <source>
        <dbReference type="PROSITE" id="PS50041"/>
    </source>
</evidence>
<keyword evidence="5" id="KW-1185">Reference proteome</keyword>
<dbReference type="SUPFAM" id="SSF56436">
    <property type="entry name" value="C-type lectin-like"/>
    <property type="match status" value="1"/>
</dbReference>
<feature type="compositionally biased region" description="Acidic residues" evidence="1">
    <location>
        <begin position="328"/>
        <end position="338"/>
    </location>
</feature>
<feature type="compositionally biased region" description="Polar residues" evidence="1">
    <location>
        <begin position="563"/>
        <end position="583"/>
    </location>
</feature>
<dbReference type="Proteomes" id="UP001487740">
    <property type="component" value="Unassembled WGS sequence"/>
</dbReference>
<feature type="chain" id="PRO_5043497432" description="C-type lectin domain-containing protein" evidence="2">
    <location>
        <begin position="22"/>
        <end position="984"/>
    </location>
</feature>